<evidence type="ECO:0000313" key="2">
    <source>
        <dbReference type="Proteomes" id="UP001220610"/>
    </source>
</evidence>
<organism evidence="1 2">
    <name type="scientific">Candidatus Pseudobacter hemicellulosilyticus</name>
    <dbReference type="NCBI Taxonomy" id="3121375"/>
    <lineage>
        <taxon>Bacteria</taxon>
        <taxon>Pseudomonadati</taxon>
        <taxon>Bacteroidota</taxon>
        <taxon>Chitinophagia</taxon>
        <taxon>Chitinophagales</taxon>
        <taxon>Chitinophagaceae</taxon>
        <taxon>Pseudobacter</taxon>
    </lineage>
</organism>
<reference evidence="1" key="1">
    <citation type="submission" date="2023-03" db="EMBL/GenBank/DDBJ databases">
        <title>Andean soil-derived lignocellulolytic bacterial consortium as a source of novel taxa and putative plastic-active enzymes.</title>
        <authorList>
            <person name="Diaz-Garcia L."/>
            <person name="Chuvochina M."/>
            <person name="Feuerriegel G."/>
            <person name="Bunk B."/>
            <person name="Sproer C."/>
            <person name="Streit W.R."/>
            <person name="Rodriguez L.M."/>
            <person name="Overmann J."/>
            <person name="Jimenez D.J."/>
        </authorList>
    </citation>
    <scope>NUCLEOTIDE SEQUENCE</scope>
    <source>
        <strain evidence="1">MAG 7</strain>
    </source>
</reference>
<protein>
    <submittedName>
        <fullName evidence="1">DUF4843 domain-containing protein</fullName>
    </submittedName>
</protein>
<name>A0AAJ5WTV8_9BACT</name>
<dbReference type="Proteomes" id="UP001220610">
    <property type="component" value="Chromosome"/>
</dbReference>
<proteinExistence type="predicted"/>
<sequence>MKQSSFLIIAILSLLLTNCKKQEMEFYESGRYVQFTAAVTDTLTLSFFFYAGKPSVDMSLPVRMVGQMPSGNLSYQLKVDPQVTTAQAKHYTIPGSFTFRQGLATDSAVITINNSAELAQQQVLLALEITATDDLIPGQTNYIRKIIKINDMVSKPAWWAGTIETGYLGVYTEKKYRTFMAATGVGALNEYSPALQRELILQFKYYLIEMRDAGTPVLESDGTDMLSTVPIIG</sequence>
<dbReference type="AlphaFoldDB" id="A0AAJ5WTV8"/>
<gene>
    <name evidence="1" type="ORF">P0Y53_05775</name>
</gene>
<dbReference type="InterPro" id="IPR032299">
    <property type="entry name" value="DUF4843"/>
</dbReference>
<dbReference type="EMBL" id="CP119311">
    <property type="protein sequence ID" value="WEK37006.1"/>
    <property type="molecule type" value="Genomic_DNA"/>
</dbReference>
<dbReference type="Pfam" id="PF16132">
    <property type="entry name" value="DUF4843"/>
    <property type="match status" value="1"/>
</dbReference>
<evidence type="ECO:0000313" key="1">
    <source>
        <dbReference type="EMBL" id="WEK37006.1"/>
    </source>
</evidence>
<accession>A0AAJ5WTV8</accession>